<feature type="chain" id="PRO_5029843865" description="Anaphase-promoting complex subunit 5" evidence="7">
    <location>
        <begin position="22"/>
        <end position="919"/>
    </location>
</feature>
<dbReference type="AlphaFoldDB" id="A0A7J7IE76"/>
<dbReference type="PANTHER" id="PTHR12830">
    <property type="entry name" value="ANAPHASE-PROMOTING COMPLEX SUBUNIT 5"/>
    <property type="match status" value="1"/>
</dbReference>
<evidence type="ECO:0000256" key="4">
    <source>
        <dbReference type="ARBA" id="ARBA00022776"/>
    </source>
</evidence>
<dbReference type="Pfam" id="PF12862">
    <property type="entry name" value="ANAPC5"/>
    <property type="match status" value="1"/>
</dbReference>
<protein>
    <recommendedName>
        <fullName evidence="2">Anaphase-promoting complex subunit 5</fullName>
    </recommendedName>
</protein>
<keyword evidence="6" id="KW-0131">Cell cycle</keyword>
<dbReference type="GO" id="GO:0045842">
    <property type="term" value="P:positive regulation of mitotic metaphase/anaphase transition"/>
    <property type="evidence" value="ECO:0007669"/>
    <property type="project" value="TreeGrafter"/>
</dbReference>
<dbReference type="Proteomes" id="UP000530660">
    <property type="component" value="Unassembled WGS sequence"/>
</dbReference>
<evidence type="ECO:0000256" key="5">
    <source>
        <dbReference type="ARBA" id="ARBA00022786"/>
    </source>
</evidence>
<feature type="signal peptide" evidence="7">
    <location>
        <begin position="1"/>
        <end position="21"/>
    </location>
</feature>
<keyword evidence="10" id="KW-1185">Reference proteome</keyword>
<evidence type="ECO:0000313" key="9">
    <source>
        <dbReference type="EMBL" id="KAF6001393.1"/>
    </source>
</evidence>
<evidence type="ECO:0000256" key="1">
    <source>
        <dbReference type="ARBA" id="ARBA00007450"/>
    </source>
</evidence>
<accession>A0A7J7IE76</accession>
<dbReference type="OrthoDB" id="2504561at2759"/>
<gene>
    <name evidence="9" type="ORF">F1559_000187</name>
</gene>
<dbReference type="InterPro" id="IPR037679">
    <property type="entry name" value="Apc5"/>
</dbReference>
<proteinExistence type="inferred from homology"/>
<dbReference type="GO" id="GO:0051301">
    <property type="term" value="P:cell division"/>
    <property type="evidence" value="ECO:0007669"/>
    <property type="project" value="UniProtKB-KW"/>
</dbReference>
<sequence length="919" mass="102428">MNSREATALLSPWRTLHLVAAALCARVPRNSQIDGNPGDTIVLQERRALACLHLLHLARTGAEEVADWQLCTGEAYTPESSILSRLPRSESRELAAFAHRWLDLARHILKESVDALYDAFEELIGDLFNSRAFLIGDIVLCSLQVDESFRTDLHTNEVEQGIGSDRMLQRRAQSGGSVLGAFVRRCLVAFESLPFEAVVQLHERIAQQQTIHLSVRDASLRISCDDVIAMRRAAHRAVRAIVVRGGPPHPRDIHLLEASKDPAAELFRWVDAVHRNNINKASFALRRYYDLAVARCSSGMHDSGPQEAAIAMASMFALMGQPLPAMTALEESIRVAQQTGDYVSLTKALAWMSRLATDENQRLQLLQGSRDRAPRLSQERMLSHLLLAQTLMNLNFPVTIGHAVKQQKWRRVLEHINGATKAMVNPAIDMHLVFASMYSLAVLSGQPTAVRESLTEMRLESLTGKRGERIRWTECENEGITGSSLSDTDLSALTQNQDALGLENLSERQDHWHSELELHPYGIEPESGISFRASCSDSLNSALGNLATAPLTVPTEHLARALCALSADTLMRRGVLRGMQAAALPLLDACDLVRKSDETPESSPVLRILHCRLARLVFEFALARHELRVATVALERLLAYAPPLFRSSTHKVGANSSSLDALNAKLDALESQSRLWLAREQAAHALGFAEEYATIASRYATAGCRSRQIDALLLQAECYLYTEMNARALTAALASISLAESLGDEPRRHRAILALAEVRLAMMAAEHVAWLLESADPGAQTENMIMNTNKTPLWRRLVHEESPLTHSERSRVWMLLGALELARAQRNLKNVLGGSLTYFEKAFAVADVRSMQFEALHALIRVRNSPHDRETFSRFKQLVTDTVRRESRWISAFLVTSPLEWERNLRCYFQQGDLELQDT</sequence>
<reference evidence="9 10" key="1">
    <citation type="journal article" date="2020" name="J. Phycol.">
        <title>Comparative genome analysis reveals Cyanidiococcus gen. nov., a new extremophilic red algal genus sister to Cyanidioschyzon (Cyanidioschyzonaceae, Rhodophyta).</title>
        <authorList>
            <person name="Liu S.-L."/>
            <person name="Chiang Y.-R."/>
            <person name="Yoon H.S."/>
            <person name="Fu H.-Y."/>
        </authorList>
    </citation>
    <scope>NUCLEOTIDE SEQUENCE [LARGE SCALE GENOMIC DNA]</scope>
    <source>
        <strain evidence="9 10">THAL066</strain>
    </source>
</reference>
<keyword evidence="4" id="KW-0498">Mitosis</keyword>
<dbReference type="GO" id="GO:0031145">
    <property type="term" value="P:anaphase-promoting complex-dependent catabolic process"/>
    <property type="evidence" value="ECO:0007669"/>
    <property type="project" value="TreeGrafter"/>
</dbReference>
<keyword evidence="7" id="KW-0732">Signal</keyword>
<comment type="similarity">
    <text evidence="1">Belongs to the APC5 family.</text>
</comment>
<dbReference type="GO" id="GO:0070979">
    <property type="term" value="P:protein K11-linked ubiquitination"/>
    <property type="evidence" value="ECO:0007669"/>
    <property type="project" value="TreeGrafter"/>
</dbReference>
<organism evidence="9 10">
    <name type="scientific">Cyanidiococcus yangmingshanensis</name>
    <dbReference type="NCBI Taxonomy" id="2690220"/>
    <lineage>
        <taxon>Eukaryota</taxon>
        <taxon>Rhodophyta</taxon>
        <taxon>Bangiophyceae</taxon>
        <taxon>Cyanidiales</taxon>
        <taxon>Cyanidiaceae</taxon>
        <taxon>Cyanidiococcus</taxon>
    </lineage>
</organism>
<evidence type="ECO:0000259" key="8">
    <source>
        <dbReference type="Pfam" id="PF12862"/>
    </source>
</evidence>
<dbReference type="GO" id="GO:0005680">
    <property type="term" value="C:anaphase-promoting complex"/>
    <property type="evidence" value="ECO:0007669"/>
    <property type="project" value="InterPro"/>
</dbReference>
<evidence type="ECO:0000256" key="3">
    <source>
        <dbReference type="ARBA" id="ARBA00022618"/>
    </source>
</evidence>
<dbReference type="InterPro" id="IPR026000">
    <property type="entry name" value="Apc5_dom"/>
</dbReference>
<name>A0A7J7IE76_9RHOD</name>
<dbReference type="EMBL" id="VWRR01000014">
    <property type="protein sequence ID" value="KAF6001393.1"/>
    <property type="molecule type" value="Genomic_DNA"/>
</dbReference>
<keyword evidence="5" id="KW-0833">Ubl conjugation pathway</keyword>
<feature type="domain" description="Anaphase-promoting complex subunit 5" evidence="8">
    <location>
        <begin position="268"/>
        <end position="357"/>
    </location>
</feature>
<dbReference type="PANTHER" id="PTHR12830:SF9">
    <property type="entry name" value="ANAPHASE-PROMOTING COMPLEX SUBUNIT 5"/>
    <property type="match status" value="1"/>
</dbReference>
<comment type="caution">
    <text evidence="9">The sequence shown here is derived from an EMBL/GenBank/DDBJ whole genome shotgun (WGS) entry which is preliminary data.</text>
</comment>
<evidence type="ECO:0000313" key="10">
    <source>
        <dbReference type="Proteomes" id="UP000530660"/>
    </source>
</evidence>
<evidence type="ECO:0000256" key="6">
    <source>
        <dbReference type="ARBA" id="ARBA00023306"/>
    </source>
</evidence>
<evidence type="ECO:0000256" key="2">
    <source>
        <dbReference type="ARBA" id="ARBA00016066"/>
    </source>
</evidence>
<keyword evidence="3" id="KW-0132">Cell division</keyword>
<evidence type="ECO:0000256" key="7">
    <source>
        <dbReference type="SAM" id="SignalP"/>
    </source>
</evidence>